<reference evidence="2 3" key="1">
    <citation type="submission" date="2016-11" db="EMBL/GenBank/DDBJ databases">
        <title>Draft Genome Sequences of Nine Cyanobacterial Strains from Diverse Habitats.</title>
        <authorList>
            <person name="Zhu T."/>
            <person name="Hou S."/>
            <person name="Lu X."/>
            <person name="Hess W.R."/>
        </authorList>
    </citation>
    <scope>NUCLEOTIDE SEQUENCE [LARGE SCALE GENOMIC DNA]</scope>
    <source>
        <strain evidence="2 3">NIES-593</strain>
    </source>
</reference>
<sequence>MMTTNTKMTAKLMTGTQVPELEVKTLDSKLWKLSQQKPQNLTMLVFYRGWFCPICQTYIEDLNNNLKDFAKLGVEVIALSGDSQEKAQQSRDNWGIQQLTIGCEVSIDLMRRWGLYISQGAFKNEPPLFCEPGLFLVKPDGTLYYAAINSAPFGRPQISEILWAIEFVLEKKYPIRGTE</sequence>
<evidence type="ECO:0000313" key="3">
    <source>
        <dbReference type="Proteomes" id="UP000186868"/>
    </source>
</evidence>
<dbReference type="CDD" id="cd02970">
    <property type="entry name" value="PRX_like2"/>
    <property type="match status" value="1"/>
</dbReference>
<dbReference type="Proteomes" id="UP000186868">
    <property type="component" value="Unassembled WGS sequence"/>
</dbReference>
<protein>
    <submittedName>
        <fullName evidence="2">Alkyl hydroperoxide reductase</fullName>
    </submittedName>
</protein>
<name>A0A1U7H916_9CYAN</name>
<keyword evidence="3" id="KW-1185">Reference proteome</keyword>
<dbReference type="InterPro" id="IPR013766">
    <property type="entry name" value="Thioredoxin_domain"/>
</dbReference>
<dbReference type="InterPro" id="IPR000866">
    <property type="entry name" value="AhpC/TSA"/>
</dbReference>
<dbReference type="Pfam" id="PF00578">
    <property type="entry name" value="AhpC-TSA"/>
    <property type="match status" value="1"/>
</dbReference>
<dbReference type="InterPro" id="IPR036249">
    <property type="entry name" value="Thioredoxin-like_sf"/>
</dbReference>
<dbReference type="PROSITE" id="PS51352">
    <property type="entry name" value="THIOREDOXIN_2"/>
    <property type="match status" value="1"/>
</dbReference>
<dbReference type="RefSeq" id="WP_073601314.1">
    <property type="nucleotide sequence ID" value="NZ_MRCB01000036.1"/>
</dbReference>
<dbReference type="Gene3D" id="3.40.30.10">
    <property type="entry name" value="Glutaredoxin"/>
    <property type="match status" value="1"/>
</dbReference>
<dbReference type="SUPFAM" id="SSF52833">
    <property type="entry name" value="Thioredoxin-like"/>
    <property type="match status" value="1"/>
</dbReference>
<accession>A0A1U7H916</accession>
<gene>
    <name evidence="2" type="ORF">NIES593_20245</name>
</gene>
<proteinExistence type="predicted"/>
<evidence type="ECO:0000313" key="2">
    <source>
        <dbReference type="EMBL" id="OKH19874.1"/>
    </source>
</evidence>
<feature type="domain" description="Thioredoxin" evidence="1">
    <location>
        <begin position="12"/>
        <end position="170"/>
    </location>
</feature>
<dbReference type="GO" id="GO:0016209">
    <property type="term" value="F:antioxidant activity"/>
    <property type="evidence" value="ECO:0007669"/>
    <property type="project" value="InterPro"/>
</dbReference>
<dbReference type="GO" id="GO:0016491">
    <property type="term" value="F:oxidoreductase activity"/>
    <property type="evidence" value="ECO:0007669"/>
    <property type="project" value="InterPro"/>
</dbReference>
<dbReference type="OrthoDB" id="9809746at2"/>
<dbReference type="EMBL" id="MRCB01000036">
    <property type="protein sequence ID" value="OKH19874.1"/>
    <property type="molecule type" value="Genomic_DNA"/>
</dbReference>
<dbReference type="AlphaFoldDB" id="A0A1U7H916"/>
<comment type="caution">
    <text evidence="2">The sequence shown here is derived from an EMBL/GenBank/DDBJ whole genome shotgun (WGS) entry which is preliminary data.</text>
</comment>
<organism evidence="2 3">
    <name type="scientific">Hydrococcus rivularis NIES-593</name>
    <dbReference type="NCBI Taxonomy" id="1921803"/>
    <lineage>
        <taxon>Bacteria</taxon>
        <taxon>Bacillati</taxon>
        <taxon>Cyanobacteriota</taxon>
        <taxon>Cyanophyceae</taxon>
        <taxon>Pleurocapsales</taxon>
        <taxon>Hydrococcaceae</taxon>
        <taxon>Hydrococcus</taxon>
    </lineage>
</organism>
<dbReference type="STRING" id="1921803.NIES593_20245"/>
<evidence type="ECO:0000259" key="1">
    <source>
        <dbReference type="PROSITE" id="PS51352"/>
    </source>
</evidence>